<feature type="active site" description="Proton donor" evidence="8">
    <location>
        <position position="10"/>
    </location>
</feature>
<dbReference type="InterPro" id="IPR023214">
    <property type="entry name" value="HAD_sf"/>
</dbReference>
<evidence type="ECO:0000256" key="10">
    <source>
        <dbReference type="PIRSR" id="PIRSR004682-4"/>
    </source>
</evidence>
<feature type="binding site" evidence="10">
    <location>
        <position position="8"/>
    </location>
    <ligand>
        <name>Mg(2+)</name>
        <dbReference type="ChEBI" id="CHEBI:18420"/>
    </ligand>
</feature>
<sequence length="174" mass="19474">MNKAVFLDRDGVINEVLSNRVKFVNKPEQMYLLEGVGEGIKLLNDAGYQVFVVTNQGGVGLGYMKEEMLLKVHEKMKTDIEEYGGKIDDIIYCPHKPHAGCACRKPEPEMLHQLARKHQVSLKESFMVGDRDVDITAGKQAGTKTILIGDEEGLADFQFETLYEAAAWIIKNVT</sequence>
<dbReference type="Pfam" id="PF13242">
    <property type="entry name" value="Hydrolase_like"/>
    <property type="match status" value="1"/>
</dbReference>
<evidence type="ECO:0000256" key="2">
    <source>
        <dbReference type="ARBA" id="ARBA00022490"/>
    </source>
</evidence>
<feature type="binding site" evidence="10">
    <location>
        <position position="95"/>
    </location>
    <ligand>
        <name>Zn(2+)</name>
        <dbReference type="ChEBI" id="CHEBI:29105"/>
    </ligand>
</feature>
<dbReference type="GO" id="GO:0046872">
    <property type="term" value="F:metal ion binding"/>
    <property type="evidence" value="ECO:0007669"/>
    <property type="project" value="UniProtKB-KW"/>
</dbReference>
<evidence type="ECO:0000256" key="9">
    <source>
        <dbReference type="PIRSR" id="PIRSR004682-3"/>
    </source>
</evidence>
<keyword evidence="12" id="KW-1185">Reference proteome</keyword>
<comment type="cofactor">
    <cofactor evidence="10">
        <name>Mg(2+)</name>
        <dbReference type="ChEBI" id="CHEBI:18420"/>
    </cofactor>
</comment>
<dbReference type="SUPFAM" id="SSF56784">
    <property type="entry name" value="HAD-like"/>
    <property type="match status" value="1"/>
</dbReference>
<feature type="binding site" evidence="10">
    <location>
        <position position="93"/>
    </location>
    <ligand>
        <name>Zn(2+)</name>
        <dbReference type="ChEBI" id="CHEBI:29105"/>
    </ligand>
</feature>
<comment type="similarity">
    <text evidence="7">Belongs to the gmhB family.</text>
</comment>
<evidence type="ECO:0000313" key="12">
    <source>
        <dbReference type="Proteomes" id="UP000321363"/>
    </source>
</evidence>
<protein>
    <recommendedName>
        <fullName evidence="6 7">D,D-heptose 1,7-bisphosphate phosphatase</fullName>
        <ecNumber evidence="7">3.1.3.-</ecNumber>
    </recommendedName>
</protein>
<dbReference type="EMBL" id="VOQF01000004">
    <property type="protein sequence ID" value="TXC91561.1"/>
    <property type="molecule type" value="Genomic_DNA"/>
</dbReference>
<dbReference type="InterPro" id="IPR006549">
    <property type="entry name" value="HAD-SF_hydro_IIIA"/>
</dbReference>
<dbReference type="AlphaFoldDB" id="A0A5C6W2M8"/>
<keyword evidence="3 10" id="KW-0479">Metal-binding</keyword>
<evidence type="ECO:0000256" key="5">
    <source>
        <dbReference type="ARBA" id="ARBA00023277"/>
    </source>
</evidence>
<accession>A0A5C6W2M8</accession>
<comment type="subcellular location">
    <subcellularLocation>
        <location evidence="1 7">Cytoplasm</location>
    </subcellularLocation>
</comment>
<dbReference type="CDD" id="cd07503">
    <property type="entry name" value="HAD_HisB-N"/>
    <property type="match status" value="1"/>
</dbReference>
<dbReference type="InterPro" id="IPR006543">
    <property type="entry name" value="Histidinol-phos"/>
</dbReference>
<dbReference type="NCBIfam" id="TIGR01662">
    <property type="entry name" value="HAD-SF-IIIA"/>
    <property type="match status" value="1"/>
</dbReference>
<dbReference type="Gene3D" id="3.40.50.1000">
    <property type="entry name" value="HAD superfamily/HAD-like"/>
    <property type="match status" value="1"/>
</dbReference>
<keyword evidence="10" id="KW-0460">Magnesium</keyword>
<evidence type="ECO:0000313" key="11">
    <source>
        <dbReference type="EMBL" id="TXC91561.1"/>
    </source>
</evidence>
<dbReference type="InterPro" id="IPR036412">
    <property type="entry name" value="HAD-like_sf"/>
</dbReference>
<feature type="binding site" evidence="10">
    <location>
        <position position="101"/>
    </location>
    <ligand>
        <name>Zn(2+)</name>
        <dbReference type="ChEBI" id="CHEBI:29105"/>
    </ligand>
</feature>
<evidence type="ECO:0000256" key="7">
    <source>
        <dbReference type="PIRNR" id="PIRNR004682"/>
    </source>
</evidence>
<evidence type="ECO:0000256" key="8">
    <source>
        <dbReference type="PIRSR" id="PIRSR004682-1"/>
    </source>
</evidence>
<feature type="binding site" evidence="10">
    <location>
        <position position="103"/>
    </location>
    <ligand>
        <name>Zn(2+)</name>
        <dbReference type="ChEBI" id="CHEBI:29105"/>
    </ligand>
</feature>
<reference evidence="11 12" key="1">
    <citation type="journal article" date="2005" name="Int. J. Syst. Evol. Microbiol.">
        <title>Bacillus litoralis sp. nov., isolated from a tidal flat of the Yellow Sea in Korea.</title>
        <authorList>
            <person name="Yoon J.H."/>
            <person name="Oh T.K."/>
        </authorList>
    </citation>
    <scope>NUCLEOTIDE SEQUENCE [LARGE SCALE GENOMIC DNA]</scope>
    <source>
        <strain evidence="11 12">SW-211</strain>
    </source>
</reference>
<evidence type="ECO:0000256" key="4">
    <source>
        <dbReference type="ARBA" id="ARBA00022801"/>
    </source>
</evidence>
<dbReference type="EC" id="3.1.3.-" evidence="7"/>
<dbReference type="PANTHER" id="PTHR42891:SF1">
    <property type="entry name" value="D-GLYCERO-BETA-D-MANNO-HEPTOSE-1,7-BISPHOSPHATE 7-PHOSPHATASE"/>
    <property type="match status" value="1"/>
</dbReference>
<proteinExistence type="inferred from homology"/>
<comment type="caution">
    <text evidence="11">The sequence shown here is derived from an EMBL/GenBank/DDBJ whole genome shotgun (WGS) entry which is preliminary data.</text>
</comment>
<dbReference type="Proteomes" id="UP000321363">
    <property type="component" value="Unassembled WGS sequence"/>
</dbReference>
<keyword evidence="10" id="KW-0862">Zinc</keyword>
<dbReference type="RefSeq" id="WP_146947314.1">
    <property type="nucleotide sequence ID" value="NZ_VOQF01000004.1"/>
</dbReference>
<keyword evidence="2 7" id="KW-0963">Cytoplasm</keyword>
<feature type="binding site" evidence="10">
    <location>
        <position position="10"/>
    </location>
    <ligand>
        <name>Mg(2+)</name>
        <dbReference type="ChEBI" id="CHEBI:18420"/>
    </ligand>
</feature>
<comment type="cofactor">
    <cofactor evidence="10">
        <name>Zn(2+)</name>
        <dbReference type="ChEBI" id="CHEBI:29105"/>
    </cofactor>
</comment>
<dbReference type="GO" id="GO:0016791">
    <property type="term" value="F:phosphatase activity"/>
    <property type="evidence" value="ECO:0007669"/>
    <property type="project" value="InterPro"/>
</dbReference>
<name>A0A5C6W2M8_9BACI</name>
<dbReference type="NCBIfam" id="TIGR01656">
    <property type="entry name" value="Histidinol-ppas"/>
    <property type="match status" value="1"/>
</dbReference>
<feature type="site" description="Contributes to substrate recognition" evidence="9">
    <location>
        <position position="104"/>
    </location>
</feature>
<organism evidence="11 12">
    <name type="scientific">Metabacillus litoralis</name>
    <dbReference type="NCBI Taxonomy" id="152268"/>
    <lineage>
        <taxon>Bacteria</taxon>
        <taxon>Bacillati</taxon>
        <taxon>Bacillota</taxon>
        <taxon>Bacilli</taxon>
        <taxon>Bacillales</taxon>
        <taxon>Bacillaceae</taxon>
        <taxon>Metabacillus</taxon>
    </lineage>
</organism>
<feature type="site" description="Stabilizes the phosphoryl group" evidence="9">
    <location>
        <position position="54"/>
    </location>
</feature>
<evidence type="ECO:0000256" key="3">
    <source>
        <dbReference type="ARBA" id="ARBA00022723"/>
    </source>
</evidence>
<keyword evidence="5 7" id="KW-0119">Carbohydrate metabolism</keyword>
<keyword evidence="4 7" id="KW-0378">Hydrolase</keyword>
<evidence type="ECO:0000256" key="1">
    <source>
        <dbReference type="ARBA" id="ARBA00004496"/>
    </source>
</evidence>
<dbReference type="PANTHER" id="PTHR42891">
    <property type="entry name" value="D-GLYCERO-BETA-D-MANNO-HEPTOSE-1,7-BISPHOSPHATE 7-PHOSPHATASE"/>
    <property type="match status" value="1"/>
</dbReference>
<feature type="site" description="Stabilizes the phosphoryl group" evidence="9">
    <location>
        <position position="105"/>
    </location>
</feature>
<evidence type="ECO:0000256" key="6">
    <source>
        <dbReference type="ARBA" id="ARBA00031828"/>
    </source>
</evidence>
<dbReference type="OrthoDB" id="9801899at2"/>
<gene>
    <name evidence="11" type="ORF">FS935_07960</name>
</gene>
<feature type="active site" description="Nucleophile" evidence="8">
    <location>
        <position position="8"/>
    </location>
</feature>
<dbReference type="PIRSF" id="PIRSF004682">
    <property type="entry name" value="GmhB"/>
    <property type="match status" value="1"/>
</dbReference>
<dbReference type="InterPro" id="IPR004446">
    <property type="entry name" value="Heptose_bisP_phosphatase"/>
</dbReference>
<dbReference type="GO" id="GO:0005737">
    <property type="term" value="C:cytoplasm"/>
    <property type="evidence" value="ECO:0007669"/>
    <property type="project" value="UniProtKB-SubCell"/>
</dbReference>
<dbReference type="GO" id="GO:0005975">
    <property type="term" value="P:carbohydrate metabolic process"/>
    <property type="evidence" value="ECO:0007669"/>
    <property type="project" value="InterPro"/>
</dbReference>
<feature type="binding site" evidence="10">
    <location>
        <position position="130"/>
    </location>
    <ligand>
        <name>Mg(2+)</name>
        <dbReference type="ChEBI" id="CHEBI:18420"/>
    </ligand>
</feature>